<sequence length="58" mass="7022">MDYPHRVSFRRLDEWCEVSTQRGRRAAVPRGMIRMRAATLRRMRGRQPRLRRVPTSQL</sequence>
<reference evidence="1 2" key="1">
    <citation type="submission" date="2015-11" db="EMBL/GenBank/DDBJ databases">
        <title>Genome sequences of Lysobacter enzymogenes strain C3 and Lysobacter antibioticus ATCC 29479.</title>
        <authorList>
            <person name="Kobayashi D.Y."/>
        </authorList>
    </citation>
    <scope>NUCLEOTIDE SEQUENCE [LARGE SCALE GENOMIC DNA]</scope>
    <source>
        <strain evidence="1 2">C3</strain>
    </source>
</reference>
<name>A0A0S2DNL6_LYSEN</name>
<organism evidence="1 2">
    <name type="scientific">Lysobacter enzymogenes</name>
    <dbReference type="NCBI Taxonomy" id="69"/>
    <lineage>
        <taxon>Bacteria</taxon>
        <taxon>Pseudomonadati</taxon>
        <taxon>Pseudomonadota</taxon>
        <taxon>Gammaproteobacteria</taxon>
        <taxon>Lysobacterales</taxon>
        <taxon>Lysobacteraceae</taxon>
        <taxon>Lysobacter</taxon>
    </lineage>
</organism>
<accession>A0A0S2DNL6</accession>
<dbReference type="STRING" id="69.GLE_4837"/>
<proteinExistence type="predicted"/>
<protein>
    <submittedName>
        <fullName evidence="1">Uncharacterized protein</fullName>
    </submittedName>
</protein>
<evidence type="ECO:0000313" key="1">
    <source>
        <dbReference type="EMBL" id="ALN60178.1"/>
    </source>
</evidence>
<dbReference type="EMBL" id="CP013140">
    <property type="protein sequence ID" value="ALN60178.1"/>
    <property type="molecule type" value="Genomic_DNA"/>
</dbReference>
<dbReference type="AlphaFoldDB" id="A0A0S2DNL6"/>
<dbReference type="KEGG" id="lez:GLE_4837"/>
<evidence type="ECO:0000313" key="2">
    <source>
        <dbReference type="Proteomes" id="UP000061569"/>
    </source>
</evidence>
<gene>
    <name evidence="1" type="ORF">GLE_4837</name>
</gene>
<dbReference type="Proteomes" id="UP000061569">
    <property type="component" value="Chromosome"/>
</dbReference>